<dbReference type="Pfam" id="PF12686">
    <property type="entry name" value="DUF3800"/>
    <property type="match status" value="1"/>
</dbReference>
<accession>A0A2M6WZF5</accession>
<comment type="caution">
    <text evidence="1">The sequence shown here is derived from an EMBL/GenBank/DDBJ whole genome shotgun (WGS) entry which is preliminary data.</text>
</comment>
<name>A0A2M6WZF5_9BACT</name>
<dbReference type="AlphaFoldDB" id="A0A2M6WZF5"/>
<evidence type="ECO:0008006" key="3">
    <source>
        <dbReference type="Google" id="ProtNLM"/>
    </source>
</evidence>
<evidence type="ECO:0000313" key="1">
    <source>
        <dbReference type="EMBL" id="PIT98158.1"/>
    </source>
</evidence>
<dbReference type="InterPro" id="IPR024524">
    <property type="entry name" value="DUF3800"/>
</dbReference>
<dbReference type="EMBL" id="PEZP01000027">
    <property type="protein sequence ID" value="PIT98158.1"/>
    <property type="molecule type" value="Genomic_DNA"/>
</dbReference>
<gene>
    <name evidence="1" type="ORF">COT71_02230</name>
</gene>
<evidence type="ECO:0000313" key="2">
    <source>
        <dbReference type="Proteomes" id="UP000230731"/>
    </source>
</evidence>
<protein>
    <recommendedName>
        <fullName evidence="3">DUF3800 domain-containing protein</fullName>
    </recommendedName>
</protein>
<dbReference type="Proteomes" id="UP000230731">
    <property type="component" value="Unassembled WGS sequence"/>
</dbReference>
<sequence>MAANLNMNCYVDESGQDPRSRRFIPAAVVVSREDQNQIREQLVDIERRAKTYGLKWRKTKTGRGLRYLRLVMEQGIAKRHIYLGYFKKPTPYFLPVVDTIESAIKQTVKNAYYKSGVYVDGIDSKKALELTNGLRSHGIRTRRVRPARDESEPLIRLADMWAGCARQGALGNNDCQELIHEAEKSGFLIVVTPKRPL</sequence>
<organism evidence="1 2">
    <name type="scientific">Candidatus Andersenbacteria bacterium CG10_big_fil_rev_8_21_14_0_10_54_11</name>
    <dbReference type="NCBI Taxonomy" id="1974485"/>
    <lineage>
        <taxon>Bacteria</taxon>
        <taxon>Candidatus Anderseniibacteriota</taxon>
    </lineage>
</organism>
<proteinExistence type="predicted"/>
<reference evidence="2" key="1">
    <citation type="submission" date="2017-09" db="EMBL/GenBank/DDBJ databases">
        <title>Depth-based differentiation of microbial function through sediment-hosted aquifers and enrichment of novel symbionts in the deep terrestrial subsurface.</title>
        <authorList>
            <person name="Probst A.J."/>
            <person name="Ladd B."/>
            <person name="Jarett J.K."/>
            <person name="Geller-Mcgrath D.E."/>
            <person name="Sieber C.M.K."/>
            <person name="Emerson J.B."/>
            <person name="Anantharaman K."/>
            <person name="Thomas B.C."/>
            <person name="Malmstrom R."/>
            <person name="Stieglmeier M."/>
            <person name="Klingl A."/>
            <person name="Woyke T."/>
            <person name="Ryan C.M."/>
            <person name="Banfield J.F."/>
        </authorList>
    </citation>
    <scope>NUCLEOTIDE SEQUENCE [LARGE SCALE GENOMIC DNA]</scope>
</reference>